<sequence>MSIIEKAAATDRHSRWLAMLAAFLAGGVAFGLWQRNAAEQRRSTFIRACPNLSTSNPVALRTPEGRIVIVSLVDIPEQYMSAFCPGPGELSQALGISPGNRAGK</sequence>
<accession>A0ABM8E5D9</accession>
<name>A0ABM8E5D9_9HYPH</name>
<gene>
    <name evidence="2" type="ORF">SS37A_05620</name>
</gene>
<keyword evidence="1" id="KW-0472">Membrane</keyword>
<evidence type="ECO:0000256" key="1">
    <source>
        <dbReference type="SAM" id="Phobius"/>
    </source>
</evidence>
<organism evidence="2 3">
    <name type="scientific">Methylocystis iwaonis</name>
    <dbReference type="NCBI Taxonomy" id="2885079"/>
    <lineage>
        <taxon>Bacteria</taxon>
        <taxon>Pseudomonadati</taxon>
        <taxon>Pseudomonadota</taxon>
        <taxon>Alphaproteobacteria</taxon>
        <taxon>Hyphomicrobiales</taxon>
        <taxon>Methylocystaceae</taxon>
        <taxon>Methylocystis</taxon>
    </lineage>
</organism>
<evidence type="ECO:0000313" key="3">
    <source>
        <dbReference type="Proteomes" id="UP001317629"/>
    </source>
</evidence>
<feature type="transmembrane region" description="Helical" evidence="1">
    <location>
        <begin position="16"/>
        <end position="33"/>
    </location>
</feature>
<reference evidence="2 3" key="1">
    <citation type="journal article" date="2023" name="Int. J. Syst. Evol. Microbiol.">
        <title>Methylocystis iwaonis sp. nov., a type II methane-oxidizing bacterium from surface soil of a rice paddy field in Japan, and emended description of the genus Methylocystis (ex Whittenbury et al. 1970) Bowman et al. 1993.</title>
        <authorList>
            <person name="Kaise H."/>
            <person name="Sawadogo J.B."/>
            <person name="Alam M.S."/>
            <person name="Ueno C."/>
            <person name="Dianou D."/>
            <person name="Shinjo R."/>
            <person name="Asakawa S."/>
        </authorList>
    </citation>
    <scope>NUCLEOTIDE SEQUENCE [LARGE SCALE GENOMIC DNA]</scope>
    <source>
        <strain evidence="2 3">SS37A-Re</strain>
    </source>
</reference>
<proteinExistence type="predicted"/>
<keyword evidence="3" id="KW-1185">Reference proteome</keyword>
<protein>
    <submittedName>
        <fullName evidence="2">Uncharacterized protein</fullName>
    </submittedName>
</protein>
<dbReference type="Proteomes" id="UP001317629">
    <property type="component" value="Chromosome"/>
</dbReference>
<keyword evidence="1" id="KW-0812">Transmembrane</keyword>
<keyword evidence="1" id="KW-1133">Transmembrane helix</keyword>
<dbReference type="EMBL" id="AP027142">
    <property type="protein sequence ID" value="BDV33033.1"/>
    <property type="molecule type" value="Genomic_DNA"/>
</dbReference>
<dbReference type="RefSeq" id="WP_281930329.1">
    <property type="nucleotide sequence ID" value="NZ_AP027142.1"/>
</dbReference>
<evidence type="ECO:0000313" key="2">
    <source>
        <dbReference type="EMBL" id="BDV33033.1"/>
    </source>
</evidence>